<proteinExistence type="predicted"/>
<comment type="caution">
    <text evidence="1">The sequence shown here is derived from an EMBL/GenBank/DDBJ whole genome shotgun (WGS) entry which is preliminary data.</text>
</comment>
<accession>A0A2D0IZW9</accession>
<keyword evidence="1" id="KW-0067">ATP-binding</keyword>
<dbReference type="AlphaFoldDB" id="A0A2D0IZW9"/>
<protein>
    <submittedName>
        <fullName evidence="1">Phage helicase</fullName>
    </submittedName>
</protein>
<keyword evidence="1" id="KW-0378">Hydrolase</keyword>
<evidence type="ECO:0000313" key="2">
    <source>
        <dbReference type="Proteomes" id="UP000225833"/>
    </source>
</evidence>
<keyword evidence="1" id="KW-0547">Nucleotide-binding</keyword>
<dbReference type="GO" id="GO:0004386">
    <property type="term" value="F:helicase activity"/>
    <property type="evidence" value="ECO:0007669"/>
    <property type="project" value="UniProtKB-KW"/>
</dbReference>
<organism evidence="1 2">
    <name type="scientific">Xenorhabdus budapestensis</name>
    <dbReference type="NCBI Taxonomy" id="290110"/>
    <lineage>
        <taxon>Bacteria</taxon>
        <taxon>Pseudomonadati</taxon>
        <taxon>Pseudomonadota</taxon>
        <taxon>Gammaproteobacteria</taxon>
        <taxon>Enterobacterales</taxon>
        <taxon>Morganellaceae</taxon>
        <taxon>Xenorhabdus</taxon>
    </lineage>
</organism>
<sequence>MRTKKGYSYNVELSEEAEEWLQSLPECRSFKSPL</sequence>
<gene>
    <name evidence="1" type="ORF">Xbud_02356</name>
</gene>
<evidence type="ECO:0000313" key="1">
    <source>
        <dbReference type="EMBL" id="PHM27499.1"/>
    </source>
</evidence>
<keyword evidence="1" id="KW-0347">Helicase</keyword>
<reference evidence="1 2" key="1">
    <citation type="journal article" date="2017" name="Nat. Microbiol.">
        <title>Natural product diversity associated with the nematode symbionts Photorhabdus and Xenorhabdus.</title>
        <authorList>
            <person name="Tobias N.J."/>
            <person name="Wolff H."/>
            <person name="Djahanschiri B."/>
            <person name="Grundmann F."/>
            <person name="Kronenwerth M."/>
            <person name="Shi Y.M."/>
            <person name="Simonyi S."/>
            <person name="Grun P."/>
            <person name="Shapiro-Ilan D."/>
            <person name="Pidot S.J."/>
            <person name="Stinear T.P."/>
            <person name="Ebersberger I."/>
            <person name="Bode H.B."/>
        </authorList>
    </citation>
    <scope>NUCLEOTIDE SEQUENCE [LARGE SCALE GENOMIC DNA]</scope>
    <source>
        <strain evidence="1 2">DSM 16342</strain>
    </source>
</reference>
<dbReference type="Proteomes" id="UP000225833">
    <property type="component" value="Unassembled WGS sequence"/>
</dbReference>
<name>A0A2D0IZW9_XENBU</name>
<dbReference type="EMBL" id="NIBS01000011">
    <property type="protein sequence ID" value="PHM27499.1"/>
    <property type="molecule type" value="Genomic_DNA"/>
</dbReference>